<dbReference type="SUPFAM" id="SSF50998">
    <property type="entry name" value="Quinoprotein alcohol dehydrogenase-like"/>
    <property type="match status" value="1"/>
</dbReference>
<protein>
    <submittedName>
        <fullName evidence="1">Uncharacterized protein</fullName>
    </submittedName>
</protein>
<accession>A0AAD7MT36</accession>
<sequence>MPLTRCPDDVSIEILKIAQLPLSAVSNIMLVQRAWNAFIHANEEHIYHNLAIYNGLTSARTTSLNEEKLAFGSKIPIQGWKTFCRWRAAMERNWAGLGPSSIARISATGNQVFYRKEIPGTDRVIISSTTGGISVYDGTSVVWALPTGYVEKPITFAYGNGYLAFRRTGQKAIEIWRDEAHPVGLISAAFPPTPEQEAATTTSLAAQFPSVHFRPSAALPAPIAPTEVIRLRYPTLAVATSSAVYTWDLQTGDSAQTLHTQKSPMNPVLGVEVSQELIVVFDREQVRFFSRSDGLFLFLLPADIPESGGVPRGVQLRPPATGGTPSQSSEAILLQQVLFRKRSKWSAPRGDIAAVGISECGNTLVVLSSKRRMFIVNDIKRVIEEDLPISSAAVDVKIGAHYKEIMFLAVTRDKIALATTTGILIMSLRPCAAEGGVTSPRPYGTVRFCRSGSGPSIQLRASFVGFKPQFTNQINVLEFSGTKLLFHCDPTTVVDVPDLSDETIEEVNDDDGFVLCSRLECGEQLTRCIHVGRRSLPTDLCPVSLYYSPGNRHPS</sequence>
<organism evidence="1 2">
    <name type="scientific">Mycena metata</name>
    <dbReference type="NCBI Taxonomy" id="1033252"/>
    <lineage>
        <taxon>Eukaryota</taxon>
        <taxon>Fungi</taxon>
        <taxon>Dikarya</taxon>
        <taxon>Basidiomycota</taxon>
        <taxon>Agaricomycotina</taxon>
        <taxon>Agaricomycetes</taxon>
        <taxon>Agaricomycetidae</taxon>
        <taxon>Agaricales</taxon>
        <taxon>Marasmiineae</taxon>
        <taxon>Mycenaceae</taxon>
        <taxon>Mycena</taxon>
    </lineage>
</organism>
<dbReference type="Proteomes" id="UP001215598">
    <property type="component" value="Unassembled WGS sequence"/>
</dbReference>
<evidence type="ECO:0000313" key="1">
    <source>
        <dbReference type="EMBL" id="KAJ7730758.1"/>
    </source>
</evidence>
<gene>
    <name evidence="1" type="ORF">B0H16DRAFT_209666</name>
</gene>
<name>A0AAD7MT36_9AGAR</name>
<evidence type="ECO:0000313" key="2">
    <source>
        <dbReference type="Proteomes" id="UP001215598"/>
    </source>
</evidence>
<proteinExistence type="predicted"/>
<dbReference type="EMBL" id="JARKIB010000157">
    <property type="protein sequence ID" value="KAJ7730758.1"/>
    <property type="molecule type" value="Genomic_DNA"/>
</dbReference>
<comment type="caution">
    <text evidence="1">The sequence shown here is derived from an EMBL/GenBank/DDBJ whole genome shotgun (WGS) entry which is preliminary data.</text>
</comment>
<keyword evidence="2" id="KW-1185">Reference proteome</keyword>
<dbReference type="AlphaFoldDB" id="A0AAD7MT36"/>
<dbReference type="InterPro" id="IPR011047">
    <property type="entry name" value="Quinoprotein_ADH-like_sf"/>
</dbReference>
<reference evidence="1" key="1">
    <citation type="submission" date="2023-03" db="EMBL/GenBank/DDBJ databases">
        <title>Massive genome expansion in bonnet fungi (Mycena s.s.) driven by repeated elements and novel gene families across ecological guilds.</title>
        <authorList>
            <consortium name="Lawrence Berkeley National Laboratory"/>
            <person name="Harder C.B."/>
            <person name="Miyauchi S."/>
            <person name="Viragh M."/>
            <person name="Kuo A."/>
            <person name="Thoen E."/>
            <person name="Andreopoulos B."/>
            <person name="Lu D."/>
            <person name="Skrede I."/>
            <person name="Drula E."/>
            <person name="Henrissat B."/>
            <person name="Morin E."/>
            <person name="Kohler A."/>
            <person name="Barry K."/>
            <person name="LaButti K."/>
            <person name="Morin E."/>
            <person name="Salamov A."/>
            <person name="Lipzen A."/>
            <person name="Mereny Z."/>
            <person name="Hegedus B."/>
            <person name="Baldrian P."/>
            <person name="Stursova M."/>
            <person name="Weitz H."/>
            <person name="Taylor A."/>
            <person name="Grigoriev I.V."/>
            <person name="Nagy L.G."/>
            <person name="Martin F."/>
            <person name="Kauserud H."/>
        </authorList>
    </citation>
    <scope>NUCLEOTIDE SEQUENCE</scope>
    <source>
        <strain evidence="1">CBHHK182m</strain>
    </source>
</reference>